<reference evidence="2 3" key="1">
    <citation type="submission" date="2024-09" db="EMBL/GenBank/DDBJ databases">
        <title>Chromosome-scale assembly of Riccia fluitans.</title>
        <authorList>
            <person name="Paukszto L."/>
            <person name="Sawicki J."/>
            <person name="Karawczyk K."/>
            <person name="Piernik-Szablinska J."/>
            <person name="Szczecinska M."/>
            <person name="Mazdziarz M."/>
        </authorList>
    </citation>
    <scope>NUCLEOTIDE SEQUENCE [LARGE SCALE GENOMIC DNA]</scope>
    <source>
        <strain evidence="2">Rf_01</strain>
        <tissue evidence="2">Aerial parts of the thallus</tissue>
    </source>
</reference>
<keyword evidence="3" id="KW-1185">Reference proteome</keyword>
<organism evidence="2 3">
    <name type="scientific">Riccia fluitans</name>
    <dbReference type="NCBI Taxonomy" id="41844"/>
    <lineage>
        <taxon>Eukaryota</taxon>
        <taxon>Viridiplantae</taxon>
        <taxon>Streptophyta</taxon>
        <taxon>Embryophyta</taxon>
        <taxon>Marchantiophyta</taxon>
        <taxon>Marchantiopsida</taxon>
        <taxon>Marchantiidae</taxon>
        <taxon>Marchantiales</taxon>
        <taxon>Ricciaceae</taxon>
        <taxon>Riccia</taxon>
    </lineage>
</organism>
<gene>
    <name evidence="2" type="ORF">R1flu_002494</name>
</gene>
<name>A0ABD1Y6B0_9MARC</name>
<evidence type="ECO:0000256" key="1">
    <source>
        <dbReference type="SAM" id="Phobius"/>
    </source>
</evidence>
<dbReference type="EMBL" id="JBHFFA010000006">
    <property type="protein sequence ID" value="KAL2622289.1"/>
    <property type="molecule type" value="Genomic_DNA"/>
</dbReference>
<dbReference type="AlphaFoldDB" id="A0ABD1Y6B0"/>
<proteinExistence type="predicted"/>
<evidence type="ECO:0000313" key="3">
    <source>
        <dbReference type="Proteomes" id="UP001605036"/>
    </source>
</evidence>
<keyword evidence="1" id="KW-1133">Transmembrane helix</keyword>
<keyword evidence="1" id="KW-0472">Membrane</keyword>
<evidence type="ECO:0000313" key="2">
    <source>
        <dbReference type="EMBL" id="KAL2622289.1"/>
    </source>
</evidence>
<accession>A0ABD1Y6B0</accession>
<sequence>MIEGFYYHGAKGEAVGHSAFHRRMSPFLVPLIVALGIVGLVGFQRLKERKATSALHVHGQLRFSYSFVTACGSTHGLEIMSVKNVKQPSTSREKFYM</sequence>
<keyword evidence="1" id="KW-0812">Transmembrane</keyword>
<feature type="transmembrane region" description="Helical" evidence="1">
    <location>
        <begin position="24"/>
        <end position="43"/>
    </location>
</feature>
<protein>
    <submittedName>
        <fullName evidence="2">Uncharacterized protein</fullName>
    </submittedName>
</protein>
<dbReference type="Proteomes" id="UP001605036">
    <property type="component" value="Unassembled WGS sequence"/>
</dbReference>
<comment type="caution">
    <text evidence="2">The sequence shown here is derived from an EMBL/GenBank/DDBJ whole genome shotgun (WGS) entry which is preliminary data.</text>
</comment>